<evidence type="ECO:0000313" key="10">
    <source>
        <dbReference type="Proteomes" id="UP000030752"/>
    </source>
</evidence>
<keyword evidence="10" id="KW-1185">Reference proteome</keyword>
<dbReference type="Pfam" id="PF04082">
    <property type="entry name" value="Fungal_trans"/>
    <property type="match status" value="1"/>
</dbReference>
<accession>W2SEA6</accession>
<feature type="coiled-coil region" evidence="6">
    <location>
        <begin position="99"/>
        <end position="126"/>
    </location>
</feature>
<keyword evidence="4" id="KW-0804">Transcription</keyword>
<feature type="compositionally biased region" description="Polar residues" evidence="7">
    <location>
        <begin position="186"/>
        <end position="201"/>
    </location>
</feature>
<dbReference type="SMART" id="SM00906">
    <property type="entry name" value="Fungal_trans"/>
    <property type="match status" value="1"/>
</dbReference>
<dbReference type="InterPro" id="IPR050987">
    <property type="entry name" value="AtrR-like"/>
</dbReference>
<keyword evidence="1" id="KW-0479">Metal-binding</keyword>
<dbReference type="InParanoid" id="W2SEA6"/>
<evidence type="ECO:0000256" key="6">
    <source>
        <dbReference type="SAM" id="Coils"/>
    </source>
</evidence>
<feature type="region of interest" description="Disordered" evidence="7">
    <location>
        <begin position="699"/>
        <end position="751"/>
    </location>
</feature>
<feature type="region of interest" description="Disordered" evidence="7">
    <location>
        <begin position="635"/>
        <end position="674"/>
    </location>
</feature>
<dbReference type="PANTHER" id="PTHR46910:SF1">
    <property type="entry name" value="MISCELLANEOUS ZN(II)2CYS6 TRANSCRIPTION FACTOR (EUROFUNG)-RELATED"/>
    <property type="match status" value="1"/>
</dbReference>
<dbReference type="Pfam" id="PF00172">
    <property type="entry name" value="Zn_clus"/>
    <property type="match status" value="1"/>
</dbReference>
<evidence type="ECO:0000256" key="3">
    <source>
        <dbReference type="ARBA" id="ARBA00023125"/>
    </source>
</evidence>
<dbReference type="Proteomes" id="UP000030752">
    <property type="component" value="Unassembled WGS sequence"/>
</dbReference>
<dbReference type="InterPro" id="IPR036864">
    <property type="entry name" value="Zn2-C6_fun-type_DNA-bd_sf"/>
</dbReference>
<dbReference type="InterPro" id="IPR007219">
    <property type="entry name" value="XnlR_reg_dom"/>
</dbReference>
<feature type="compositionally biased region" description="Basic residues" evidence="7">
    <location>
        <begin position="635"/>
        <end position="644"/>
    </location>
</feature>
<organism evidence="9 10">
    <name type="scientific">Cyphellophora europaea (strain CBS 101466)</name>
    <name type="common">Phialophora europaea</name>
    <dbReference type="NCBI Taxonomy" id="1220924"/>
    <lineage>
        <taxon>Eukaryota</taxon>
        <taxon>Fungi</taxon>
        <taxon>Dikarya</taxon>
        <taxon>Ascomycota</taxon>
        <taxon>Pezizomycotina</taxon>
        <taxon>Eurotiomycetes</taxon>
        <taxon>Chaetothyriomycetidae</taxon>
        <taxon>Chaetothyriales</taxon>
        <taxon>Cyphellophoraceae</taxon>
        <taxon>Cyphellophora</taxon>
    </lineage>
</organism>
<dbReference type="STRING" id="1220924.W2SEA6"/>
<dbReference type="RefSeq" id="XP_008711734.1">
    <property type="nucleotide sequence ID" value="XM_008713512.1"/>
</dbReference>
<keyword evidence="6" id="KW-0175">Coiled coil</keyword>
<feature type="compositionally biased region" description="Low complexity" evidence="7">
    <location>
        <begin position="655"/>
        <end position="666"/>
    </location>
</feature>
<keyword evidence="2" id="KW-0805">Transcription regulation</keyword>
<dbReference type="GO" id="GO:0000981">
    <property type="term" value="F:DNA-binding transcription factor activity, RNA polymerase II-specific"/>
    <property type="evidence" value="ECO:0007669"/>
    <property type="project" value="InterPro"/>
</dbReference>
<proteinExistence type="predicted"/>
<feature type="region of interest" description="Disordered" evidence="7">
    <location>
        <begin position="184"/>
        <end position="206"/>
    </location>
</feature>
<evidence type="ECO:0000256" key="5">
    <source>
        <dbReference type="ARBA" id="ARBA00023242"/>
    </source>
</evidence>
<dbReference type="Gene3D" id="4.10.240.10">
    <property type="entry name" value="Zn(2)-C6 fungal-type DNA-binding domain"/>
    <property type="match status" value="1"/>
</dbReference>
<evidence type="ECO:0000256" key="7">
    <source>
        <dbReference type="SAM" id="MobiDB-lite"/>
    </source>
</evidence>
<keyword evidence="3" id="KW-0238">DNA-binding</keyword>
<evidence type="ECO:0000259" key="8">
    <source>
        <dbReference type="PROSITE" id="PS50048"/>
    </source>
</evidence>
<evidence type="ECO:0000256" key="2">
    <source>
        <dbReference type="ARBA" id="ARBA00023015"/>
    </source>
</evidence>
<dbReference type="GO" id="GO:0003677">
    <property type="term" value="F:DNA binding"/>
    <property type="evidence" value="ECO:0007669"/>
    <property type="project" value="UniProtKB-KW"/>
</dbReference>
<dbReference type="PROSITE" id="PS50048">
    <property type="entry name" value="ZN2_CY6_FUNGAL_2"/>
    <property type="match status" value="1"/>
</dbReference>
<name>W2SEA6_CYPE1</name>
<dbReference type="PROSITE" id="PS00463">
    <property type="entry name" value="ZN2_CY6_FUNGAL_1"/>
    <property type="match status" value="1"/>
</dbReference>
<dbReference type="CDD" id="cd00067">
    <property type="entry name" value="GAL4"/>
    <property type="match status" value="1"/>
</dbReference>
<evidence type="ECO:0000313" key="9">
    <source>
        <dbReference type="EMBL" id="ETN47022.1"/>
    </source>
</evidence>
<feature type="domain" description="Zn(2)-C6 fungal-type" evidence="8">
    <location>
        <begin position="61"/>
        <end position="92"/>
    </location>
</feature>
<dbReference type="HOGENOM" id="CLU_007604_0_0_1"/>
<protein>
    <recommendedName>
        <fullName evidence="8">Zn(2)-C6 fungal-type domain-containing protein</fullName>
    </recommendedName>
</protein>
<dbReference type="SUPFAM" id="SSF57701">
    <property type="entry name" value="Zn2/Cys6 DNA-binding domain"/>
    <property type="match status" value="1"/>
</dbReference>
<reference evidence="9 10" key="1">
    <citation type="submission" date="2013-03" db="EMBL/GenBank/DDBJ databases">
        <title>The Genome Sequence of Phialophora europaea CBS 101466.</title>
        <authorList>
            <consortium name="The Broad Institute Genomics Platform"/>
            <person name="Cuomo C."/>
            <person name="de Hoog S."/>
            <person name="Gorbushina A."/>
            <person name="Walker B."/>
            <person name="Young S.K."/>
            <person name="Zeng Q."/>
            <person name="Gargeya S."/>
            <person name="Fitzgerald M."/>
            <person name="Haas B."/>
            <person name="Abouelleil A."/>
            <person name="Allen A.W."/>
            <person name="Alvarado L."/>
            <person name="Arachchi H.M."/>
            <person name="Berlin A.M."/>
            <person name="Chapman S.B."/>
            <person name="Gainer-Dewar J."/>
            <person name="Goldberg J."/>
            <person name="Griggs A."/>
            <person name="Gujja S."/>
            <person name="Hansen M."/>
            <person name="Howarth C."/>
            <person name="Imamovic A."/>
            <person name="Ireland A."/>
            <person name="Larimer J."/>
            <person name="McCowan C."/>
            <person name="Murphy C."/>
            <person name="Pearson M."/>
            <person name="Poon T.W."/>
            <person name="Priest M."/>
            <person name="Roberts A."/>
            <person name="Saif S."/>
            <person name="Shea T."/>
            <person name="Sisk P."/>
            <person name="Sykes S."/>
            <person name="Wortman J."/>
            <person name="Nusbaum C."/>
            <person name="Birren B."/>
        </authorList>
    </citation>
    <scope>NUCLEOTIDE SEQUENCE [LARGE SCALE GENOMIC DNA]</scope>
    <source>
        <strain evidence="9 10">CBS 101466</strain>
    </source>
</reference>
<dbReference type="VEuPathDB" id="FungiDB:HMPREF1541_01212"/>
<dbReference type="AlphaFoldDB" id="W2SEA6"/>
<dbReference type="GO" id="GO:0008270">
    <property type="term" value="F:zinc ion binding"/>
    <property type="evidence" value="ECO:0007669"/>
    <property type="project" value="InterPro"/>
</dbReference>
<dbReference type="PANTHER" id="PTHR46910">
    <property type="entry name" value="TRANSCRIPTION FACTOR PDR1"/>
    <property type="match status" value="1"/>
</dbReference>
<dbReference type="EMBL" id="KB822711">
    <property type="protein sequence ID" value="ETN47022.1"/>
    <property type="molecule type" value="Genomic_DNA"/>
</dbReference>
<dbReference type="SMART" id="SM00066">
    <property type="entry name" value="GAL4"/>
    <property type="match status" value="1"/>
</dbReference>
<feature type="compositionally biased region" description="Polar residues" evidence="7">
    <location>
        <begin position="738"/>
        <end position="751"/>
    </location>
</feature>
<feature type="compositionally biased region" description="Polar residues" evidence="7">
    <location>
        <begin position="704"/>
        <end position="713"/>
    </location>
</feature>
<evidence type="ECO:0000256" key="4">
    <source>
        <dbReference type="ARBA" id="ARBA00023163"/>
    </source>
</evidence>
<feature type="compositionally biased region" description="Polar residues" evidence="7">
    <location>
        <begin position="30"/>
        <end position="39"/>
    </location>
</feature>
<dbReference type="eggNOG" id="ENOG502QYNS">
    <property type="taxonomic scope" value="Eukaryota"/>
</dbReference>
<dbReference type="GO" id="GO:0006351">
    <property type="term" value="P:DNA-templated transcription"/>
    <property type="evidence" value="ECO:0007669"/>
    <property type="project" value="InterPro"/>
</dbReference>
<dbReference type="InterPro" id="IPR001138">
    <property type="entry name" value="Zn2Cys6_DnaBD"/>
</dbReference>
<dbReference type="CDD" id="cd12148">
    <property type="entry name" value="fungal_TF_MHR"/>
    <property type="match status" value="1"/>
</dbReference>
<keyword evidence="5" id="KW-0539">Nucleus</keyword>
<feature type="region of interest" description="Disordered" evidence="7">
    <location>
        <begin position="24"/>
        <end position="60"/>
    </location>
</feature>
<dbReference type="OrthoDB" id="2110361at2759"/>
<sequence length="751" mass="84458">MSGYYSRDIGSVSPLESHAILGESLRAGPTGSSTPSPGQMSAHMMMQNPKRAYRQRRKDPSCDACRERKVKCDATETSSCTECSSRNVRCQFTKDTNRRMSSIKQVQDLERQLIEARQQLERVRAREAKIDPFDDYVSDATQPLVEVPLIGRSPRRMLKARAPQDLSQARANLVDVGRGVLKPPVTNAQPLSNRQSHQSIDTPHLPPRATADRYMQFYFECIHRHYPVLHWQTFRQHYLELYEGGGVQALPPELIAVMFVVFACGALSTRDTQSLKEAQEHLTRAVSTINFWEDDVSTNQAIVAFLASLFLAEVNRKTASWIWAGSAIRMAQDLGLHVQGGQWSPVEGEMRKRIWYSFYVWDRLLAMELGKPMIINDDECDTEYPELLEEERAQVDPANPWSNPPPSTLLLATIHITRLMAPISRLFRSLCITNDTLMKFEAHLGTCLGLYPQALQLASSTAIDPRNVMPLIYFQNTRFMLHRHNLSPSCSPEQRSQAMEHCVAAARDTAKVVSRCIAPDGRTPQPEAEQHFMLCATTMACTHLWRAMLFLLFRPLDDAFLILARAASIIGTTKSINVSCGRHLSFCLRKLVEKMESPAAIDLEQDEEMVVYLSGDLQSGTNSWVWGNAETGTHLSRRQKHGRPKQMSQDHDALSPTQTQSQSQSPIWDSELSAEEQQDWGGWQTIDRGARYLQSLQEKRMHKQQSLPSTSLPISAPPIASGPVLAPISPSSQSQSSDTTNKSRMTIANII</sequence>
<dbReference type="GeneID" id="19968551"/>
<gene>
    <name evidence="9" type="ORF">HMPREF1541_01212</name>
</gene>
<evidence type="ECO:0000256" key="1">
    <source>
        <dbReference type="ARBA" id="ARBA00022723"/>
    </source>
</evidence>